<dbReference type="RefSeq" id="XP_013392284.1">
    <property type="nucleotide sequence ID" value="XM_013536830.1"/>
</dbReference>
<dbReference type="GO" id="GO:0005737">
    <property type="term" value="C:cytoplasm"/>
    <property type="evidence" value="ECO:0007669"/>
    <property type="project" value="TreeGrafter"/>
</dbReference>
<dbReference type="InterPro" id="IPR032675">
    <property type="entry name" value="LRR_dom_sf"/>
</dbReference>
<dbReference type="OMA" id="MADAVYM"/>
<dbReference type="STRING" id="7574.A0A1S3I4J0"/>
<dbReference type="Gene3D" id="3.80.10.10">
    <property type="entry name" value="Ribonuclease Inhibitor"/>
    <property type="match status" value="1"/>
</dbReference>
<dbReference type="InterPro" id="IPR001611">
    <property type="entry name" value="Leu-rich_rpt"/>
</dbReference>
<sequence length="180" mass="20299">MATAGKEVARVALRCQAAKEENRLDLSQCSLMMVPEAVFFLMKHIQLESCDLSANVLKRIPSKLGIKFNHLTELNLCSNRLVDLPAEMKEMTELKTLDISHNNFPTLPKVIYKLNSLSTINAEKNIITDVEVNKLNTMTSLHEVNLLENPLPSSLCEALKSIQLFTVHFTEPEETFDKVD</sequence>
<evidence type="ECO:0000256" key="1">
    <source>
        <dbReference type="ARBA" id="ARBA00022614"/>
    </source>
</evidence>
<dbReference type="PANTHER" id="PTHR48051">
    <property type="match status" value="1"/>
</dbReference>
<dbReference type="InParanoid" id="A0A1S3I4J0"/>
<evidence type="ECO:0000313" key="4">
    <source>
        <dbReference type="RefSeq" id="XP_013392284.1"/>
    </source>
</evidence>
<gene>
    <name evidence="4" type="primary">LOC106160280</name>
</gene>
<dbReference type="AlphaFoldDB" id="A0A1S3I4J0"/>
<dbReference type="GeneID" id="106160280"/>
<keyword evidence="3" id="KW-1185">Reference proteome</keyword>
<accession>A0A1S3I4J0</accession>
<dbReference type="KEGG" id="lak:106160280"/>
<dbReference type="SUPFAM" id="SSF52058">
    <property type="entry name" value="L domain-like"/>
    <property type="match status" value="1"/>
</dbReference>
<dbReference type="Pfam" id="PF13855">
    <property type="entry name" value="LRR_8"/>
    <property type="match status" value="1"/>
</dbReference>
<keyword evidence="1" id="KW-0433">Leucine-rich repeat</keyword>
<dbReference type="OrthoDB" id="1060944at2759"/>
<dbReference type="PANTHER" id="PTHR48051:SF1">
    <property type="entry name" value="RAS SUPPRESSOR PROTEIN 1"/>
    <property type="match status" value="1"/>
</dbReference>
<reference evidence="4" key="1">
    <citation type="submission" date="2025-08" db="UniProtKB">
        <authorList>
            <consortium name="RefSeq"/>
        </authorList>
    </citation>
    <scope>IDENTIFICATION</scope>
    <source>
        <tissue evidence="4">Gonads</tissue>
    </source>
</reference>
<evidence type="ECO:0000313" key="3">
    <source>
        <dbReference type="Proteomes" id="UP000085678"/>
    </source>
</evidence>
<keyword evidence="2" id="KW-0677">Repeat</keyword>
<protein>
    <submittedName>
        <fullName evidence="4">Leucine-rich repeat protein soc-2 homolog</fullName>
    </submittedName>
</protein>
<dbReference type="InterPro" id="IPR050216">
    <property type="entry name" value="LRR_domain-containing"/>
</dbReference>
<evidence type="ECO:0000256" key="2">
    <source>
        <dbReference type="ARBA" id="ARBA00022737"/>
    </source>
</evidence>
<name>A0A1S3I4J0_LINAN</name>
<dbReference type="Proteomes" id="UP000085678">
    <property type="component" value="Unplaced"/>
</dbReference>
<proteinExistence type="predicted"/>
<organism evidence="3 4">
    <name type="scientific">Lingula anatina</name>
    <name type="common">Brachiopod</name>
    <name type="synonym">Lingula unguis</name>
    <dbReference type="NCBI Taxonomy" id="7574"/>
    <lineage>
        <taxon>Eukaryota</taxon>
        <taxon>Metazoa</taxon>
        <taxon>Spiralia</taxon>
        <taxon>Lophotrochozoa</taxon>
        <taxon>Brachiopoda</taxon>
        <taxon>Linguliformea</taxon>
        <taxon>Lingulata</taxon>
        <taxon>Lingulida</taxon>
        <taxon>Linguloidea</taxon>
        <taxon>Lingulidae</taxon>
        <taxon>Lingula</taxon>
    </lineage>
</organism>